<protein>
    <submittedName>
        <fullName evidence="13">Uncharacterized protein</fullName>
    </submittedName>
</protein>
<keyword evidence="4 10" id="KW-0812">Transmembrane</keyword>
<evidence type="ECO:0000256" key="6">
    <source>
        <dbReference type="ARBA" id="ARBA00022792"/>
    </source>
</evidence>
<dbReference type="RefSeq" id="XP_008715054.1">
    <property type="nucleotide sequence ID" value="XM_008716832.1"/>
</dbReference>
<dbReference type="GO" id="GO:0005743">
    <property type="term" value="C:mitochondrial inner membrane"/>
    <property type="evidence" value="ECO:0007669"/>
    <property type="project" value="UniProtKB-SubCell"/>
</dbReference>
<dbReference type="GO" id="GO:0000064">
    <property type="term" value="F:L-ornithine transmembrane transporter activity"/>
    <property type="evidence" value="ECO:0007669"/>
    <property type="project" value="TreeGrafter"/>
</dbReference>
<feature type="transmembrane region" description="Helical" evidence="12">
    <location>
        <begin position="202"/>
        <end position="222"/>
    </location>
</feature>
<dbReference type="GeneID" id="19969816"/>
<dbReference type="PRINTS" id="PR00926">
    <property type="entry name" value="MITOCARRIER"/>
</dbReference>
<evidence type="ECO:0000256" key="12">
    <source>
        <dbReference type="SAM" id="Phobius"/>
    </source>
</evidence>
<evidence type="ECO:0000313" key="14">
    <source>
        <dbReference type="Proteomes" id="UP000030752"/>
    </source>
</evidence>
<feature type="repeat" description="Solcar" evidence="10">
    <location>
        <begin position="142"/>
        <end position="230"/>
    </location>
</feature>
<keyword evidence="9 10" id="KW-0472">Membrane</keyword>
<keyword evidence="6" id="KW-0999">Mitochondrion inner membrane</keyword>
<dbReference type="OrthoDB" id="193856at2759"/>
<evidence type="ECO:0000256" key="1">
    <source>
        <dbReference type="ARBA" id="ARBA00004448"/>
    </source>
</evidence>
<dbReference type="InterPro" id="IPR023395">
    <property type="entry name" value="MCP_dom_sf"/>
</dbReference>
<dbReference type="Proteomes" id="UP000030752">
    <property type="component" value="Unassembled WGS sequence"/>
</dbReference>
<evidence type="ECO:0000256" key="2">
    <source>
        <dbReference type="ARBA" id="ARBA00006375"/>
    </source>
</evidence>
<feature type="repeat" description="Solcar" evidence="10">
    <location>
        <begin position="238"/>
        <end position="331"/>
    </location>
</feature>
<dbReference type="AlphaFoldDB" id="W2S5J3"/>
<evidence type="ECO:0000256" key="7">
    <source>
        <dbReference type="ARBA" id="ARBA00022989"/>
    </source>
</evidence>
<dbReference type="InterPro" id="IPR018108">
    <property type="entry name" value="MCP_transmembrane"/>
</dbReference>
<keyword evidence="3 11" id="KW-0813">Transport</keyword>
<comment type="subcellular location">
    <subcellularLocation>
        <location evidence="1">Mitochondrion inner membrane</location>
        <topology evidence="1">Multi-pass membrane protein</topology>
    </subcellularLocation>
</comment>
<evidence type="ECO:0000256" key="8">
    <source>
        <dbReference type="ARBA" id="ARBA00023128"/>
    </source>
</evidence>
<evidence type="ECO:0000256" key="10">
    <source>
        <dbReference type="PROSITE-ProRule" id="PRU00282"/>
    </source>
</evidence>
<reference evidence="13 14" key="1">
    <citation type="submission" date="2013-03" db="EMBL/GenBank/DDBJ databases">
        <title>The Genome Sequence of Phialophora europaea CBS 101466.</title>
        <authorList>
            <consortium name="The Broad Institute Genomics Platform"/>
            <person name="Cuomo C."/>
            <person name="de Hoog S."/>
            <person name="Gorbushina A."/>
            <person name="Walker B."/>
            <person name="Young S.K."/>
            <person name="Zeng Q."/>
            <person name="Gargeya S."/>
            <person name="Fitzgerald M."/>
            <person name="Haas B."/>
            <person name="Abouelleil A."/>
            <person name="Allen A.W."/>
            <person name="Alvarado L."/>
            <person name="Arachchi H.M."/>
            <person name="Berlin A.M."/>
            <person name="Chapman S.B."/>
            <person name="Gainer-Dewar J."/>
            <person name="Goldberg J."/>
            <person name="Griggs A."/>
            <person name="Gujja S."/>
            <person name="Hansen M."/>
            <person name="Howarth C."/>
            <person name="Imamovic A."/>
            <person name="Ireland A."/>
            <person name="Larimer J."/>
            <person name="McCowan C."/>
            <person name="Murphy C."/>
            <person name="Pearson M."/>
            <person name="Poon T.W."/>
            <person name="Priest M."/>
            <person name="Roberts A."/>
            <person name="Saif S."/>
            <person name="Shea T."/>
            <person name="Sisk P."/>
            <person name="Sykes S."/>
            <person name="Wortman J."/>
            <person name="Nusbaum C."/>
            <person name="Birren B."/>
        </authorList>
    </citation>
    <scope>NUCLEOTIDE SEQUENCE [LARGE SCALE GENOMIC DNA]</scope>
    <source>
        <strain evidence="13 14">CBS 101466</strain>
    </source>
</reference>
<dbReference type="STRING" id="1220924.W2S5J3"/>
<dbReference type="VEuPathDB" id="FungiDB:HMPREF1541_02477"/>
<dbReference type="InParanoid" id="W2S5J3"/>
<evidence type="ECO:0000256" key="9">
    <source>
        <dbReference type="ARBA" id="ARBA00023136"/>
    </source>
</evidence>
<evidence type="ECO:0000256" key="3">
    <source>
        <dbReference type="ARBA" id="ARBA00022448"/>
    </source>
</evidence>
<dbReference type="SUPFAM" id="SSF103506">
    <property type="entry name" value="Mitochondrial carrier"/>
    <property type="match status" value="1"/>
</dbReference>
<dbReference type="PANTHER" id="PTHR45624">
    <property type="entry name" value="MITOCHONDRIAL BASIC AMINO ACIDS TRANSPORTER-RELATED"/>
    <property type="match status" value="1"/>
</dbReference>
<dbReference type="InterPro" id="IPR002067">
    <property type="entry name" value="MCP"/>
</dbReference>
<dbReference type="EMBL" id="KB822718">
    <property type="protein sequence ID" value="ETN43318.1"/>
    <property type="molecule type" value="Genomic_DNA"/>
</dbReference>
<comment type="similarity">
    <text evidence="2 11">Belongs to the mitochondrial carrier (TC 2.A.29) family.</text>
</comment>
<keyword evidence="5" id="KW-0677">Repeat</keyword>
<organism evidence="13 14">
    <name type="scientific">Cyphellophora europaea (strain CBS 101466)</name>
    <name type="common">Phialophora europaea</name>
    <dbReference type="NCBI Taxonomy" id="1220924"/>
    <lineage>
        <taxon>Eukaryota</taxon>
        <taxon>Fungi</taxon>
        <taxon>Dikarya</taxon>
        <taxon>Ascomycota</taxon>
        <taxon>Pezizomycotina</taxon>
        <taxon>Eurotiomycetes</taxon>
        <taxon>Chaetothyriomycetidae</taxon>
        <taxon>Chaetothyriales</taxon>
        <taxon>Cyphellophoraceae</taxon>
        <taxon>Cyphellophora</taxon>
    </lineage>
</organism>
<evidence type="ECO:0000313" key="13">
    <source>
        <dbReference type="EMBL" id="ETN43318.1"/>
    </source>
</evidence>
<dbReference type="eggNOG" id="KOG0762">
    <property type="taxonomic scope" value="Eukaryota"/>
</dbReference>
<dbReference type="HOGENOM" id="CLU_015166_16_4_1"/>
<proteinExistence type="inferred from homology"/>
<dbReference type="Gene3D" id="1.50.40.10">
    <property type="entry name" value="Mitochondrial carrier domain"/>
    <property type="match status" value="1"/>
</dbReference>
<dbReference type="InterPro" id="IPR050567">
    <property type="entry name" value="Mitochondrial_Carrier"/>
</dbReference>
<sequence length="334" mass="37231">MSVARASHVAHQRDHTLLQVTVDEAPSKSVGHSSYKGFVAGVISGAAKLAVGHPFDTIKVRLQTSDKGRFQGPWDCLLKTLRREGFNGLYKGATPPLLGWMASDSIMLGSLTIYRKILFEHVFTSHSPRSRGSSVHSVNEQLPALGHGLAGTLAGWTVSIIACPFEQVKGRLQIQYAKKSERFYSGPIDCTKRVVKAHGIRGLYHGLVATTLFRSFFFFWWASYNIFTKGLRQHTSLSTPAINFWAGGLSAQIFWLTAYPFDVVKQRIMTDPLGGPLGDGQRRYKNWRSAVRLTYREAGYRGFWRGFIPCFLRAFPANGVALLVFEAAMRMLPD</sequence>
<keyword evidence="7 12" id="KW-1133">Transmembrane helix</keyword>
<evidence type="ECO:0000256" key="5">
    <source>
        <dbReference type="ARBA" id="ARBA00022737"/>
    </source>
</evidence>
<dbReference type="GO" id="GO:1990575">
    <property type="term" value="P:mitochondrial L-ornithine transmembrane transport"/>
    <property type="evidence" value="ECO:0007669"/>
    <property type="project" value="TreeGrafter"/>
</dbReference>
<dbReference type="PANTHER" id="PTHR45624:SF57">
    <property type="entry name" value="MITOCHONDRIAL SUBSTRATE CARRIER FAMILY PROTEIN L"/>
    <property type="match status" value="1"/>
</dbReference>
<dbReference type="PROSITE" id="PS50920">
    <property type="entry name" value="SOLCAR"/>
    <property type="match status" value="3"/>
</dbReference>
<feature type="repeat" description="Solcar" evidence="10">
    <location>
        <begin position="32"/>
        <end position="117"/>
    </location>
</feature>
<gene>
    <name evidence="13" type="ORF">HMPREF1541_02477</name>
</gene>
<evidence type="ECO:0000256" key="11">
    <source>
        <dbReference type="RuleBase" id="RU000488"/>
    </source>
</evidence>
<keyword evidence="8" id="KW-0496">Mitochondrion</keyword>
<accession>W2S5J3</accession>
<feature type="transmembrane region" description="Helical" evidence="12">
    <location>
        <begin position="242"/>
        <end position="261"/>
    </location>
</feature>
<keyword evidence="14" id="KW-1185">Reference proteome</keyword>
<evidence type="ECO:0000256" key="4">
    <source>
        <dbReference type="ARBA" id="ARBA00022692"/>
    </source>
</evidence>
<name>W2S5J3_CYPE1</name>
<dbReference type="Pfam" id="PF00153">
    <property type="entry name" value="Mito_carr"/>
    <property type="match status" value="3"/>
</dbReference>